<dbReference type="RefSeq" id="WP_087917082.1">
    <property type="nucleotide sequence ID" value="NZ_CP021780.1"/>
</dbReference>
<evidence type="ECO:0000313" key="2">
    <source>
        <dbReference type="EMBL" id="ASA23086.1"/>
    </source>
</evidence>
<organism evidence="2 3">
    <name type="scientific">Paenibacillus donghaensis</name>
    <dbReference type="NCBI Taxonomy" id="414771"/>
    <lineage>
        <taxon>Bacteria</taxon>
        <taxon>Bacillati</taxon>
        <taxon>Bacillota</taxon>
        <taxon>Bacilli</taxon>
        <taxon>Bacillales</taxon>
        <taxon>Paenibacillaceae</taxon>
        <taxon>Paenibacillus</taxon>
    </lineage>
</organism>
<proteinExistence type="predicted"/>
<dbReference type="InterPro" id="IPR024775">
    <property type="entry name" value="DinB-like"/>
</dbReference>
<accession>A0A2Z2K8V5</accession>
<feature type="domain" description="DinB-like" evidence="1">
    <location>
        <begin position="31"/>
        <end position="165"/>
    </location>
</feature>
<name>A0A2Z2K8V5_9BACL</name>
<gene>
    <name evidence="2" type="ORF">B9T62_21125</name>
</gene>
<dbReference type="SUPFAM" id="SSF109854">
    <property type="entry name" value="DinB/YfiT-like putative metalloenzymes"/>
    <property type="match status" value="1"/>
</dbReference>
<dbReference type="KEGG" id="pdh:B9T62_21125"/>
<dbReference type="InterPro" id="IPR034660">
    <property type="entry name" value="DinB/YfiT-like"/>
</dbReference>
<dbReference type="OrthoDB" id="9793216at2"/>
<evidence type="ECO:0000313" key="3">
    <source>
        <dbReference type="Proteomes" id="UP000249890"/>
    </source>
</evidence>
<reference evidence="2 3" key="1">
    <citation type="submission" date="2017-06" db="EMBL/GenBank/DDBJ databases">
        <title>Complete genome sequence of Paenibacillus donghaensis KCTC 13049T isolated from East Sea sediment, South Korea.</title>
        <authorList>
            <person name="Jung B.K."/>
            <person name="Hong S.-J."/>
            <person name="Shin J.-H."/>
        </authorList>
    </citation>
    <scope>NUCLEOTIDE SEQUENCE [LARGE SCALE GENOMIC DNA]</scope>
    <source>
        <strain evidence="2 3">KCTC 13049</strain>
    </source>
</reference>
<dbReference type="Gene3D" id="1.20.120.450">
    <property type="entry name" value="dinb family like domain"/>
    <property type="match status" value="1"/>
</dbReference>
<protein>
    <submittedName>
        <fullName evidence="2">Squalene--hopene cyclase</fullName>
    </submittedName>
</protein>
<sequence>MLERPQSHEYPDYQEHYVSLVPPEGELPAVFQQQTELLLDTFGGYSEEQGDYRYAPGKWSIKQLIGHMADTCQIMSYRLLVIARGDQTPLPGFDENVYVDATHFERFPLSQLIERYRLVREAAAALMSALQEEEWTRIGTVNDRPLSARGQACVLIGHDYHHLKVLEERYRISV</sequence>
<evidence type="ECO:0000259" key="1">
    <source>
        <dbReference type="Pfam" id="PF12867"/>
    </source>
</evidence>
<dbReference type="AlphaFoldDB" id="A0A2Z2K8V5"/>
<keyword evidence="3" id="KW-1185">Reference proteome</keyword>
<dbReference type="Proteomes" id="UP000249890">
    <property type="component" value="Chromosome"/>
</dbReference>
<dbReference type="Pfam" id="PF12867">
    <property type="entry name" value="DinB_2"/>
    <property type="match status" value="1"/>
</dbReference>
<dbReference type="EMBL" id="CP021780">
    <property type="protein sequence ID" value="ASA23086.1"/>
    <property type="molecule type" value="Genomic_DNA"/>
</dbReference>